<gene>
    <name evidence="1" type="ORF">O0931_01020</name>
</gene>
<evidence type="ECO:0000313" key="2">
    <source>
        <dbReference type="Proteomes" id="UP001144341"/>
    </source>
</evidence>
<accession>A0ABT4KSG3</accession>
<dbReference type="RefSeq" id="WP_269413704.1">
    <property type="nucleotide sequence ID" value="NZ_JAPWGL010000001.1"/>
</dbReference>
<proteinExistence type="predicted"/>
<protein>
    <recommendedName>
        <fullName evidence="3">SH3 domain-containing protein</fullName>
    </recommendedName>
</protein>
<sequence>MISVFTMTIKAQNGTYEKKNPNGAYCYISFQKSGNLVSAQVFSWWNTANNQMGYYNGTGTLKSNSCVLVSTENEPGCKVTLTVTEGKIKAAFGNCTTDHLPTDFNGLYSKITDAVAGDYIVNVPKAYFYKKADAATKLKTYVLKGDKVTLDIENVTAGNWALVYFTTTSGKDIRGFIPLSSLKKSK</sequence>
<keyword evidence="2" id="KW-1185">Reference proteome</keyword>
<reference evidence="1" key="1">
    <citation type="submission" date="2022-12" db="EMBL/GenBank/DDBJ databases">
        <title>Genome sequence of SJ11.</title>
        <authorList>
            <person name="Woo H."/>
        </authorList>
    </citation>
    <scope>NUCLEOTIDE SEQUENCE</scope>
    <source>
        <strain evidence="1">SJ11</strain>
    </source>
</reference>
<comment type="caution">
    <text evidence="1">The sequence shown here is derived from an EMBL/GenBank/DDBJ whole genome shotgun (WGS) entry which is preliminary data.</text>
</comment>
<evidence type="ECO:0000313" key="1">
    <source>
        <dbReference type="EMBL" id="MCZ4221871.1"/>
    </source>
</evidence>
<dbReference type="EMBL" id="JAPWGL010000001">
    <property type="protein sequence ID" value="MCZ4221871.1"/>
    <property type="molecule type" value="Genomic_DNA"/>
</dbReference>
<organism evidence="1 2">
    <name type="scientific">Pedobacter rhodius</name>
    <dbReference type="NCBI Taxonomy" id="3004098"/>
    <lineage>
        <taxon>Bacteria</taxon>
        <taxon>Pseudomonadati</taxon>
        <taxon>Bacteroidota</taxon>
        <taxon>Sphingobacteriia</taxon>
        <taxon>Sphingobacteriales</taxon>
        <taxon>Sphingobacteriaceae</taxon>
        <taxon>Pedobacter</taxon>
    </lineage>
</organism>
<evidence type="ECO:0008006" key="3">
    <source>
        <dbReference type="Google" id="ProtNLM"/>
    </source>
</evidence>
<dbReference type="Proteomes" id="UP001144341">
    <property type="component" value="Unassembled WGS sequence"/>
</dbReference>
<name>A0ABT4KSG3_9SPHI</name>